<dbReference type="InterPro" id="IPR036390">
    <property type="entry name" value="WH_DNA-bd_sf"/>
</dbReference>
<dbReference type="EMBL" id="QRUP01000006">
    <property type="protein sequence ID" value="RGR75131.1"/>
    <property type="molecule type" value="Genomic_DNA"/>
</dbReference>
<dbReference type="PANTHER" id="PTHR33164:SF43">
    <property type="entry name" value="HTH-TYPE TRANSCRIPTIONAL REPRESSOR YETL"/>
    <property type="match status" value="1"/>
</dbReference>
<name>A0A412G3K6_9FIRM</name>
<comment type="caution">
    <text evidence="2">The sequence shown here is derived from an EMBL/GenBank/DDBJ whole genome shotgun (WGS) entry which is preliminary data.</text>
</comment>
<accession>A0A412G3K6</accession>
<dbReference type="GO" id="GO:0006950">
    <property type="term" value="P:response to stress"/>
    <property type="evidence" value="ECO:0007669"/>
    <property type="project" value="TreeGrafter"/>
</dbReference>
<protein>
    <submittedName>
        <fullName evidence="2">MarR family transcriptional regulator</fullName>
    </submittedName>
</protein>
<dbReference type="InterPro" id="IPR039422">
    <property type="entry name" value="MarR/SlyA-like"/>
</dbReference>
<reference evidence="2 3" key="1">
    <citation type="submission" date="2018-08" db="EMBL/GenBank/DDBJ databases">
        <title>A genome reference for cultivated species of the human gut microbiota.</title>
        <authorList>
            <person name="Zou Y."/>
            <person name="Xue W."/>
            <person name="Luo G."/>
        </authorList>
    </citation>
    <scope>NUCLEOTIDE SEQUENCE [LARGE SCALE GENOMIC DNA]</scope>
    <source>
        <strain evidence="2 3">AF24-29</strain>
    </source>
</reference>
<sequence length="152" mass="17553">MHYEADENELMNLVRSVNNHMNHVLNQFYSPYGLTRPQAIVLSEIERNGPVTVSLLAHRLGMTTSNLCLIAQRLEKSGFLKRKRDPQDQRSVILINTAKSHDLIHQVQENVNEMIRQRLKYTDPENMDKIMEGLRLLNAVMIKQNQGDKACD</sequence>
<dbReference type="PANTHER" id="PTHR33164">
    <property type="entry name" value="TRANSCRIPTIONAL REGULATOR, MARR FAMILY"/>
    <property type="match status" value="1"/>
</dbReference>
<dbReference type="AlphaFoldDB" id="A0A412G3K6"/>
<dbReference type="InterPro" id="IPR000835">
    <property type="entry name" value="HTH_MarR-typ"/>
</dbReference>
<dbReference type="GO" id="GO:0003700">
    <property type="term" value="F:DNA-binding transcription factor activity"/>
    <property type="evidence" value="ECO:0007669"/>
    <property type="project" value="InterPro"/>
</dbReference>
<dbReference type="Proteomes" id="UP000284178">
    <property type="component" value="Unassembled WGS sequence"/>
</dbReference>
<feature type="domain" description="HTH marR-type" evidence="1">
    <location>
        <begin position="7"/>
        <end position="139"/>
    </location>
</feature>
<dbReference type="Gene3D" id="1.10.10.10">
    <property type="entry name" value="Winged helix-like DNA-binding domain superfamily/Winged helix DNA-binding domain"/>
    <property type="match status" value="1"/>
</dbReference>
<proteinExistence type="predicted"/>
<evidence type="ECO:0000259" key="1">
    <source>
        <dbReference type="PROSITE" id="PS50995"/>
    </source>
</evidence>
<dbReference type="Pfam" id="PF12802">
    <property type="entry name" value="MarR_2"/>
    <property type="match status" value="1"/>
</dbReference>
<dbReference type="SMART" id="SM00347">
    <property type="entry name" value="HTH_MARR"/>
    <property type="match status" value="1"/>
</dbReference>
<dbReference type="InterPro" id="IPR036388">
    <property type="entry name" value="WH-like_DNA-bd_sf"/>
</dbReference>
<dbReference type="SUPFAM" id="SSF46785">
    <property type="entry name" value="Winged helix' DNA-binding domain"/>
    <property type="match status" value="1"/>
</dbReference>
<evidence type="ECO:0000313" key="3">
    <source>
        <dbReference type="Proteomes" id="UP000284178"/>
    </source>
</evidence>
<evidence type="ECO:0000313" key="2">
    <source>
        <dbReference type="EMBL" id="RGR75131.1"/>
    </source>
</evidence>
<dbReference type="PROSITE" id="PS50995">
    <property type="entry name" value="HTH_MARR_2"/>
    <property type="match status" value="1"/>
</dbReference>
<organism evidence="2 3">
    <name type="scientific">Holdemania filiformis</name>
    <dbReference type="NCBI Taxonomy" id="61171"/>
    <lineage>
        <taxon>Bacteria</taxon>
        <taxon>Bacillati</taxon>
        <taxon>Bacillota</taxon>
        <taxon>Erysipelotrichia</taxon>
        <taxon>Erysipelotrichales</taxon>
        <taxon>Erysipelotrichaceae</taxon>
        <taxon>Holdemania</taxon>
    </lineage>
</organism>
<gene>
    <name evidence="2" type="ORF">DWY25_06880</name>
</gene>
<keyword evidence="3" id="KW-1185">Reference proteome</keyword>